<evidence type="ECO:0000256" key="2">
    <source>
        <dbReference type="ARBA" id="ARBA00022679"/>
    </source>
</evidence>
<protein>
    <submittedName>
        <fullName evidence="5">Class I SAM-dependent methyltransferase</fullName>
    </submittedName>
</protein>
<dbReference type="AlphaFoldDB" id="A0A3E2NXR0"/>
<dbReference type="SUPFAM" id="SSF53335">
    <property type="entry name" value="S-adenosyl-L-methionine-dependent methyltransferases"/>
    <property type="match status" value="1"/>
</dbReference>
<keyword evidence="6" id="KW-1185">Reference proteome</keyword>
<evidence type="ECO:0000256" key="1">
    <source>
        <dbReference type="ARBA" id="ARBA00022603"/>
    </source>
</evidence>
<dbReference type="Pfam" id="PF08241">
    <property type="entry name" value="Methyltransf_11"/>
    <property type="match status" value="1"/>
</dbReference>
<evidence type="ECO:0000313" key="6">
    <source>
        <dbReference type="Proteomes" id="UP000260823"/>
    </source>
</evidence>
<dbReference type="RefSeq" id="WP_117382705.1">
    <property type="nucleotide sequence ID" value="NZ_QWDE01000001.1"/>
</dbReference>
<dbReference type="GO" id="GO:0032259">
    <property type="term" value="P:methylation"/>
    <property type="evidence" value="ECO:0007669"/>
    <property type="project" value="UniProtKB-KW"/>
</dbReference>
<dbReference type="OrthoDB" id="9804312at2"/>
<evidence type="ECO:0000313" key="5">
    <source>
        <dbReference type="EMBL" id="RFZ85808.1"/>
    </source>
</evidence>
<feature type="domain" description="Methyltransferase type 11" evidence="4">
    <location>
        <begin position="32"/>
        <end position="132"/>
    </location>
</feature>
<accession>A0A3E2NXR0</accession>
<dbReference type="EMBL" id="QWDE01000001">
    <property type="protein sequence ID" value="RFZ85808.1"/>
    <property type="molecule type" value="Genomic_DNA"/>
</dbReference>
<keyword evidence="1 5" id="KW-0489">Methyltransferase</keyword>
<dbReference type="Gene3D" id="3.40.50.150">
    <property type="entry name" value="Vaccinia Virus protein VP39"/>
    <property type="match status" value="1"/>
</dbReference>
<dbReference type="CDD" id="cd02440">
    <property type="entry name" value="AdoMet_MTases"/>
    <property type="match status" value="1"/>
</dbReference>
<dbReference type="PANTHER" id="PTHR43464:SF19">
    <property type="entry name" value="UBIQUINONE BIOSYNTHESIS O-METHYLTRANSFERASE, MITOCHONDRIAL"/>
    <property type="match status" value="1"/>
</dbReference>
<evidence type="ECO:0000256" key="3">
    <source>
        <dbReference type="ARBA" id="ARBA00022691"/>
    </source>
</evidence>
<dbReference type="InterPro" id="IPR013216">
    <property type="entry name" value="Methyltransf_11"/>
</dbReference>
<dbReference type="InterPro" id="IPR029063">
    <property type="entry name" value="SAM-dependent_MTases_sf"/>
</dbReference>
<comment type="caution">
    <text evidence="5">The sequence shown here is derived from an EMBL/GenBank/DDBJ whole genome shotgun (WGS) entry which is preliminary data.</text>
</comment>
<evidence type="ECO:0000259" key="4">
    <source>
        <dbReference type="Pfam" id="PF08241"/>
    </source>
</evidence>
<organism evidence="5 6">
    <name type="scientific">Mucilaginibacter terrenus</name>
    <dbReference type="NCBI Taxonomy" id="2482727"/>
    <lineage>
        <taxon>Bacteria</taxon>
        <taxon>Pseudomonadati</taxon>
        <taxon>Bacteroidota</taxon>
        <taxon>Sphingobacteriia</taxon>
        <taxon>Sphingobacteriales</taxon>
        <taxon>Sphingobacteriaceae</taxon>
        <taxon>Mucilaginibacter</taxon>
    </lineage>
</organism>
<keyword evidence="3" id="KW-0949">S-adenosyl-L-methionine</keyword>
<dbReference type="Proteomes" id="UP000260823">
    <property type="component" value="Unassembled WGS sequence"/>
</dbReference>
<dbReference type="PANTHER" id="PTHR43464">
    <property type="entry name" value="METHYLTRANSFERASE"/>
    <property type="match status" value="1"/>
</dbReference>
<name>A0A3E2NXR0_9SPHI</name>
<dbReference type="GO" id="GO:0008757">
    <property type="term" value="F:S-adenosylmethionine-dependent methyltransferase activity"/>
    <property type="evidence" value="ECO:0007669"/>
    <property type="project" value="InterPro"/>
</dbReference>
<sequence>MQDTLQQQFGNIDIYLFDQLLKGTFSNCQTILDAGCGGGRNLIYFLQNGYNVFGVDPNPDAVAQVRDMAAVLAPNLPSTNFIVTPAEDLPFADASFDLVISSAVLHFAETIEHFDAMVTSMWRVLKPGGYFFARLASDIGIEGKVMPLGNNRYLLPDGSERFLVNQQILLNYTRDLNGELFEPIKTTNVQNLRCMTTWCVQKL</sequence>
<gene>
    <name evidence="5" type="ORF">DYU05_09500</name>
</gene>
<proteinExistence type="predicted"/>
<keyword evidence="2 5" id="KW-0808">Transferase</keyword>
<reference evidence="5 6" key="1">
    <citation type="submission" date="2018-08" db="EMBL/GenBank/DDBJ databases">
        <title>Mucilaginibacter terrae sp. nov., isolated from manganese diggings.</title>
        <authorList>
            <person name="Huang Y."/>
            <person name="Zhou Z."/>
        </authorList>
    </citation>
    <scope>NUCLEOTIDE SEQUENCE [LARGE SCALE GENOMIC DNA]</scope>
    <source>
        <strain evidence="5 6">ZH6</strain>
    </source>
</reference>